<accession>A0ABU9XK22</accession>
<feature type="transmembrane region" description="Helical" evidence="1">
    <location>
        <begin position="38"/>
        <end position="60"/>
    </location>
</feature>
<feature type="transmembrane region" description="Helical" evidence="1">
    <location>
        <begin position="200"/>
        <end position="217"/>
    </location>
</feature>
<feature type="domain" description="CAAX prenyl protease 2/Lysostaphin resistance protein A-like" evidence="2">
    <location>
        <begin position="116"/>
        <end position="213"/>
    </location>
</feature>
<keyword evidence="3" id="KW-0378">Hydrolase</keyword>
<evidence type="ECO:0000256" key="1">
    <source>
        <dbReference type="SAM" id="Phobius"/>
    </source>
</evidence>
<feature type="transmembrane region" description="Helical" evidence="1">
    <location>
        <begin position="12"/>
        <end position="32"/>
    </location>
</feature>
<keyword evidence="1" id="KW-0812">Transmembrane</keyword>
<dbReference type="EMBL" id="JBDIML010000006">
    <property type="protein sequence ID" value="MEN2768626.1"/>
    <property type="molecule type" value="Genomic_DNA"/>
</dbReference>
<dbReference type="GO" id="GO:0016787">
    <property type="term" value="F:hydrolase activity"/>
    <property type="evidence" value="ECO:0007669"/>
    <property type="project" value="UniProtKB-KW"/>
</dbReference>
<proteinExistence type="predicted"/>
<keyword evidence="1" id="KW-1133">Transmembrane helix</keyword>
<gene>
    <name evidence="3" type="ORF">ABC228_15695</name>
</gene>
<dbReference type="PANTHER" id="PTHR36435">
    <property type="entry name" value="SLR1288 PROTEIN"/>
    <property type="match status" value="1"/>
</dbReference>
<dbReference type="PANTHER" id="PTHR36435:SF1">
    <property type="entry name" value="CAAX AMINO TERMINAL PROTEASE FAMILY PROTEIN"/>
    <property type="match status" value="1"/>
</dbReference>
<sequence>MEPRVNKNYIWLYFLSFYSLWCIRELWFVQYIDLMDSVLNAIISAIIKIIIWILPVILIVRTVEKQNVLSYLGLRDHYKKGLIWTVWGTTALILYFFILNLIVLENDIGFNLSINELLNTVLLVGITEEIVFRGFLLRKLMDSNSFWQANILTSLLFVSIHFPIWIYKGLFELPYILASMATAFVLGIIFGFIYRKSNSLWSVIILHSLYNFLVSIYY</sequence>
<evidence type="ECO:0000313" key="3">
    <source>
        <dbReference type="EMBL" id="MEN2768626.1"/>
    </source>
</evidence>
<keyword evidence="1" id="KW-0472">Membrane</keyword>
<dbReference type="RefSeq" id="WP_345826123.1">
    <property type="nucleotide sequence ID" value="NZ_JBDIML010000006.1"/>
</dbReference>
<feature type="transmembrane region" description="Helical" evidence="1">
    <location>
        <begin position="81"/>
        <end position="104"/>
    </location>
</feature>
<feature type="transmembrane region" description="Helical" evidence="1">
    <location>
        <begin position="149"/>
        <end position="167"/>
    </location>
</feature>
<reference evidence="3 4" key="1">
    <citation type="submission" date="2024-05" db="EMBL/GenBank/DDBJ databases">
        <authorList>
            <person name="Haq I."/>
            <person name="Ullah Z."/>
            <person name="Ahmad R."/>
            <person name="Li M."/>
            <person name="Tong Y."/>
        </authorList>
    </citation>
    <scope>NUCLEOTIDE SEQUENCE [LARGE SCALE GENOMIC DNA]</scope>
    <source>
        <strain evidence="3 4">16A2E</strain>
    </source>
</reference>
<dbReference type="InterPro" id="IPR052710">
    <property type="entry name" value="CAAX_protease"/>
</dbReference>
<dbReference type="Pfam" id="PF02517">
    <property type="entry name" value="Rce1-like"/>
    <property type="match status" value="1"/>
</dbReference>
<dbReference type="Proteomes" id="UP001444625">
    <property type="component" value="Unassembled WGS sequence"/>
</dbReference>
<feature type="transmembrane region" description="Helical" evidence="1">
    <location>
        <begin position="173"/>
        <end position="193"/>
    </location>
</feature>
<organism evidence="3 4">
    <name type="scientific">Ornithinibacillus xuwenensis</name>
    <dbReference type="NCBI Taxonomy" id="3144668"/>
    <lineage>
        <taxon>Bacteria</taxon>
        <taxon>Bacillati</taxon>
        <taxon>Bacillota</taxon>
        <taxon>Bacilli</taxon>
        <taxon>Bacillales</taxon>
        <taxon>Bacillaceae</taxon>
        <taxon>Ornithinibacillus</taxon>
    </lineage>
</organism>
<evidence type="ECO:0000313" key="4">
    <source>
        <dbReference type="Proteomes" id="UP001444625"/>
    </source>
</evidence>
<evidence type="ECO:0000259" key="2">
    <source>
        <dbReference type="Pfam" id="PF02517"/>
    </source>
</evidence>
<dbReference type="InterPro" id="IPR003675">
    <property type="entry name" value="Rce1/LyrA-like_dom"/>
</dbReference>
<dbReference type="EC" id="3.4.-.-" evidence="3"/>
<protein>
    <submittedName>
        <fullName evidence="3">CPBP family intramembrane glutamic endopeptidase</fullName>
        <ecNumber evidence="3">3.4.-.-</ecNumber>
    </submittedName>
</protein>
<name>A0ABU9XK22_9BACI</name>
<comment type="caution">
    <text evidence="3">The sequence shown here is derived from an EMBL/GenBank/DDBJ whole genome shotgun (WGS) entry which is preliminary data.</text>
</comment>
<feature type="transmembrane region" description="Helical" evidence="1">
    <location>
        <begin position="116"/>
        <end position="137"/>
    </location>
</feature>
<keyword evidence="4" id="KW-1185">Reference proteome</keyword>